<evidence type="ECO:0000313" key="1">
    <source>
        <dbReference type="EMBL" id="TMX05704.1"/>
    </source>
</evidence>
<sequence length="198" mass="23196">MNTRRTPAMRVENNEVKVDIPPQIEYVEQVPQGHEGDQVPNIYSHSLVSNPRDEMTRFLMGVADLVKEERRTAMLNADMTLARLMVYTQTIEESKHRRMDRSLKRSGFNDKWKPRFKNRAQGQEEDKNVKVKLERGGHRVRDCPMIASRVRESKIVTPIVPKDDALTKRRFYELLTRGEKLDDGDFDEGKSLHFFSFF</sequence>
<reference evidence="1" key="1">
    <citation type="submission" date="2019-05" db="EMBL/GenBank/DDBJ databases">
        <title>The de novo reference genome and transcriptome assemblies of the wild tomato species Solanum chilense.</title>
        <authorList>
            <person name="Stam R."/>
            <person name="Nosenko T."/>
            <person name="Hoerger A.C."/>
            <person name="Stephan W."/>
            <person name="Seidel M.A."/>
            <person name="Kuhn J.M.M."/>
            <person name="Haberer G."/>
            <person name="Tellier A."/>
        </authorList>
    </citation>
    <scope>NUCLEOTIDE SEQUENCE</scope>
    <source>
        <tissue evidence="1">Mature leaves</tissue>
    </source>
</reference>
<protein>
    <submittedName>
        <fullName evidence="1">Uncharacterized protein</fullName>
    </submittedName>
</protein>
<comment type="caution">
    <text evidence="1">The sequence shown here is derived from an EMBL/GenBank/DDBJ whole genome shotgun (WGS) entry which is preliminary data.</text>
</comment>
<proteinExistence type="predicted"/>
<gene>
    <name evidence="1" type="ORF">EJD97_007515</name>
</gene>
<dbReference type="EMBL" id="RXGB01000021">
    <property type="protein sequence ID" value="TMX05704.1"/>
    <property type="molecule type" value="Genomic_DNA"/>
</dbReference>
<organism evidence="1">
    <name type="scientific">Solanum chilense</name>
    <name type="common">Tomato</name>
    <name type="synonym">Lycopersicon chilense</name>
    <dbReference type="NCBI Taxonomy" id="4083"/>
    <lineage>
        <taxon>Eukaryota</taxon>
        <taxon>Viridiplantae</taxon>
        <taxon>Streptophyta</taxon>
        <taxon>Embryophyta</taxon>
        <taxon>Tracheophyta</taxon>
        <taxon>Spermatophyta</taxon>
        <taxon>Magnoliopsida</taxon>
        <taxon>eudicotyledons</taxon>
        <taxon>Gunneridae</taxon>
        <taxon>Pentapetalae</taxon>
        <taxon>asterids</taxon>
        <taxon>lamiids</taxon>
        <taxon>Solanales</taxon>
        <taxon>Solanaceae</taxon>
        <taxon>Solanoideae</taxon>
        <taxon>Solaneae</taxon>
        <taxon>Solanum</taxon>
        <taxon>Solanum subgen. Lycopersicon</taxon>
    </lineage>
</organism>
<dbReference type="AlphaFoldDB" id="A0A6N2CKL9"/>
<accession>A0A6N2CKL9</accession>
<name>A0A6N2CKL9_SOLCI</name>